<dbReference type="EMBL" id="REGN01004423">
    <property type="protein sequence ID" value="RNA17595.1"/>
    <property type="molecule type" value="Genomic_DNA"/>
</dbReference>
<keyword evidence="2" id="KW-1185">Reference proteome</keyword>
<gene>
    <name evidence="1" type="ORF">BpHYR1_020854</name>
</gene>
<protein>
    <submittedName>
        <fullName evidence="1">Uncharacterized protein</fullName>
    </submittedName>
</protein>
<accession>A0A3M7R2Y8</accession>
<evidence type="ECO:0000313" key="2">
    <source>
        <dbReference type="Proteomes" id="UP000276133"/>
    </source>
</evidence>
<evidence type="ECO:0000313" key="1">
    <source>
        <dbReference type="EMBL" id="RNA17595.1"/>
    </source>
</evidence>
<comment type="caution">
    <text evidence="1">The sequence shown here is derived from an EMBL/GenBank/DDBJ whole genome shotgun (WGS) entry which is preliminary data.</text>
</comment>
<reference evidence="1 2" key="1">
    <citation type="journal article" date="2018" name="Sci. Rep.">
        <title>Genomic signatures of local adaptation to the degree of environmental predictability in rotifers.</title>
        <authorList>
            <person name="Franch-Gras L."/>
            <person name="Hahn C."/>
            <person name="Garcia-Roger E.M."/>
            <person name="Carmona M.J."/>
            <person name="Serra M."/>
            <person name="Gomez A."/>
        </authorList>
    </citation>
    <scope>NUCLEOTIDE SEQUENCE [LARGE SCALE GENOMIC DNA]</scope>
    <source>
        <strain evidence="1">HYR1</strain>
    </source>
</reference>
<dbReference type="AlphaFoldDB" id="A0A3M7R2Y8"/>
<sequence length="205" mass="23764">MSVNQNRIIVPNSRNRYKKKQIIFHPSSFFGKLKFMINKQSIRDQIEKKYFFDHLIMIMNFKLPAFENQQQAEAELELIWVKRISSSRHKSTSLLSEAYSIPIRHKRKQGRPAAKASALILQPNETQPEVGVDEYPSSSEETPAIHHLILHTYYFIVHFGKFHAFDLFILAFLTVQISLPQVSHNLLTLSSNLGRLEVSSRDVKS</sequence>
<organism evidence="1 2">
    <name type="scientific">Brachionus plicatilis</name>
    <name type="common">Marine rotifer</name>
    <name type="synonym">Brachionus muelleri</name>
    <dbReference type="NCBI Taxonomy" id="10195"/>
    <lineage>
        <taxon>Eukaryota</taxon>
        <taxon>Metazoa</taxon>
        <taxon>Spiralia</taxon>
        <taxon>Gnathifera</taxon>
        <taxon>Rotifera</taxon>
        <taxon>Eurotatoria</taxon>
        <taxon>Monogononta</taxon>
        <taxon>Pseudotrocha</taxon>
        <taxon>Ploima</taxon>
        <taxon>Brachionidae</taxon>
        <taxon>Brachionus</taxon>
    </lineage>
</organism>
<proteinExistence type="predicted"/>
<name>A0A3M7R2Y8_BRAPC</name>
<dbReference type="Proteomes" id="UP000276133">
    <property type="component" value="Unassembled WGS sequence"/>
</dbReference>